<sequence>MVAAGELAHATQLVKKMVAAGFEPDISQMAQKQPDTAETSGSIVESEGFLTMPLRDDKIVLCDSEKAVKNVADFFFGQSHNSKPSINADGFDDVRQAIGLDVEWKPIMSRSKLSTAVASILQIASADRVFIIDLLALHVSWPGHSG</sequence>
<dbReference type="AlphaFoldDB" id="A0A9W6U583"/>
<dbReference type="Proteomes" id="UP001165083">
    <property type="component" value="Unassembled WGS sequence"/>
</dbReference>
<dbReference type="OrthoDB" id="18193at2759"/>
<proteinExistence type="predicted"/>
<gene>
    <name evidence="1" type="ORF">Plil01_001105200</name>
</gene>
<dbReference type="InterPro" id="IPR036397">
    <property type="entry name" value="RNaseH_sf"/>
</dbReference>
<dbReference type="Gene3D" id="3.30.420.10">
    <property type="entry name" value="Ribonuclease H-like superfamily/Ribonuclease H"/>
    <property type="match status" value="1"/>
</dbReference>
<comment type="caution">
    <text evidence="1">The sequence shown here is derived from an EMBL/GenBank/DDBJ whole genome shotgun (WGS) entry which is preliminary data.</text>
</comment>
<dbReference type="GO" id="GO:0003676">
    <property type="term" value="F:nucleic acid binding"/>
    <property type="evidence" value="ECO:0007669"/>
    <property type="project" value="InterPro"/>
</dbReference>
<evidence type="ECO:0000313" key="1">
    <source>
        <dbReference type="EMBL" id="GMF26575.1"/>
    </source>
</evidence>
<keyword evidence="2" id="KW-1185">Reference proteome</keyword>
<organism evidence="1 2">
    <name type="scientific">Phytophthora lilii</name>
    <dbReference type="NCBI Taxonomy" id="2077276"/>
    <lineage>
        <taxon>Eukaryota</taxon>
        <taxon>Sar</taxon>
        <taxon>Stramenopiles</taxon>
        <taxon>Oomycota</taxon>
        <taxon>Peronosporomycetes</taxon>
        <taxon>Peronosporales</taxon>
        <taxon>Peronosporaceae</taxon>
        <taxon>Phytophthora</taxon>
    </lineage>
</organism>
<name>A0A9W6U583_9STRA</name>
<dbReference type="EMBL" id="BSXW01000616">
    <property type="protein sequence ID" value="GMF26575.1"/>
    <property type="molecule type" value="Genomic_DNA"/>
</dbReference>
<reference evidence="1" key="1">
    <citation type="submission" date="2023-04" db="EMBL/GenBank/DDBJ databases">
        <title>Phytophthora lilii NBRC 32176.</title>
        <authorList>
            <person name="Ichikawa N."/>
            <person name="Sato H."/>
            <person name="Tonouchi N."/>
        </authorList>
    </citation>
    <scope>NUCLEOTIDE SEQUENCE</scope>
    <source>
        <strain evidence="1">NBRC 32176</strain>
    </source>
</reference>
<dbReference type="InterPro" id="IPR012337">
    <property type="entry name" value="RNaseH-like_sf"/>
</dbReference>
<protein>
    <submittedName>
        <fullName evidence="1">Unnamed protein product</fullName>
    </submittedName>
</protein>
<dbReference type="SUPFAM" id="SSF53098">
    <property type="entry name" value="Ribonuclease H-like"/>
    <property type="match status" value="1"/>
</dbReference>
<evidence type="ECO:0000313" key="2">
    <source>
        <dbReference type="Proteomes" id="UP001165083"/>
    </source>
</evidence>
<accession>A0A9W6U583</accession>